<sequence length="595" mass="68375">MAASAYDLFINQDSDSDDEFLGFQDEELDDQERQERRDLEERQRREQVQQQLSGEWRQVPATPERAGPERPGLPVFDSSRCGAQRVWSSKNPYDFFRAFFSPLVLKNMALETNRYAQQLLASRQLPPQSRLHEWKPTTEEEMERFVGIQVGMGMCAKPNIANYWSRDSTQLNWTPNYGRVMSRNRYQLINSFLHFNNNEMRRERGDDAYDALFKIRPLTEAVLHSFMEEYYPHRELAIDESMISFRGRVFFRQYIPSKRVRFGMKSFVLTDARTNYTYLWDLYTGGAYSYDRDKGIGYSSVTQLMEKAGLLGKGHVLYTDNYYTSPALYLTLHDGGTGACGTVRKNRQGMPPQLRDMNLVAGEAPVFYEKKPLLSASFRDAGTVTVLSTGRLLDSYIRWPRTSIVANNNNNKKKKNVVKPRCVEDYNRYMGGVDRADQLCSYYSFSHRSMKWYIRLYHHVREVALVNAHILFREATGISMATPDFRSQVVAGLLGRPLEDAPPLPPREMPGVPARLSAVGQHFLGLREGGSKPDCKVCSSRKRGPAEGSSKKSGRKQTAFFCKTCPEQPALCPVPCFETYHTKMVYKPKYLPPEN</sequence>
<accession>A0A668AWS2</accession>
<dbReference type="AlphaFoldDB" id="A0A668AWS2"/>
<dbReference type="Pfam" id="PF13843">
    <property type="entry name" value="DDE_Tnp_1_7"/>
    <property type="match status" value="1"/>
</dbReference>
<dbReference type="GeneTree" id="ENSGT00940000164464"/>
<dbReference type="Proteomes" id="UP000472263">
    <property type="component" value="Chromosome 12"/>
</dbReference>
<reference evidence="4" key="2">
    <citation type="submission" date="2025-08" db="UniProtKB">
        <authorList>
            <consortium name="Ensembl"/>
        </authorList>
    </citation>
    <scope>IDENTIFICATION</scope>
</reference>
<evidence type="ECO:0000256" key="1">
    <source>
        <dbReference type="SAM" id="MobiDB-lite"/>
    </source>
</evidence>
<organism evidence="4 5">
    <name type="scientific">Myripristis murdjan</name>
    <name type="common">pinecone soldierfish</name>
    <dbReference type="NCBI Taxonomy" id="586833"/>
    <lineage>
        <taxon>Eukaryota</taxon>
        <taxon>Metazoa</taxon>
        <taxon>Chordata</taxon>
        <taxon>Craniata</taxon>
        <taxon>Vertebrata</taxon>
        <taxon>Euteleostomi</taxon>
        <taxon>Actinopterygii</taxon>
        <taxon>Neopterygii</taxon>
        <taxon>Teleostei</taxon>
        <taxon>Neoteleostei</taxon>
        <taxon>Acanthomorphata</taxon>
        <taxon>Holocentriformes</taxon>
        <taxon>Holocentridae</taxon>
        <taxon>Myripristis</taxon>
    </lineage>
</organism>
<dbReference type="InterPro" id="IPR032718">
    <property type="entry name" value="PGBD4_Znf_C"/>
</dbReference>
<feature type="compositionally biased region" description="Acidic residues" evidence="1">
    <location>
        <begin position="14"/>
        <end position="30"/>
    </location>
</feature>
<evidence type="ECO:0000313" key="5">
    <source>
        <dbReference type="Proteomes" id="UP000472263"/>
    </source>
</evidence>
<evidence type="ECO:0000259" key="3">
    <source>
        <dbReference type="Pfam" id="PF13843"/>
    </source>
</evidence>
<protein>
    <submittedName>
        <fullName evidence="4">Uncharacterized protein</fullName>
    </submittedName>
</protein>
<dbReference type="Ensembl" id="ENSMMDT00005052473.1">
    <property type="protein sequence ID" value="ENSMMDP00005051461.1"/>
    <property type="gene ID" value="ENSMMDG00005023249.1"/>
</dbReference>
<name>A0A668AWS2_9TELE</name>
<reference evidence="4" key="1">
    <citation type="submission" date="2019-06" db="EMBL/GenBank/DDBJ databases">
        <authorList>
            <consortium name="Wellcome Sanger Institute Data Sharing"/>
        </authorList>
    </citation>
    <scope>NUCLEOTIDE SEQUENCE [LARGE SCALE GENOMIC DNA]</scope>
</reference>
<dbReference type="PANTHER" id="PTHR46599">
    <property type="entry name" value="PIGGYBAC TRANSPOSABLE ELEMENT-DERIVED PROTEIN 4"/>
    <property type="match status" value="1"/>
</dbReference>
<feature type="domain" description="PiggyBac transposable element-derived protein 4 C-terminal zinc-finger" evidence="2">
    <location>
        <begin position="532"/>
        <end position="581"/>
    </location>
</feature>
<dbReference type="InterPro" id="IPR029526">
    <property type="entry name" value="PGBD"/>
</dbReference>
<feature type="domain" description="PiggyBac transposable element-derived protein" evidence="3">
    <location>
        <begin position="91"/>
        <end position="469"/>
    </location>
</feature>
<evidence type="ECO:0000259" key="2">
    <source>
        <dbReference type="Pfam" id="PF13842"/>
    </source>
</evidence>
<feature type="region of interest" description="Disordered" evidence="1">
    <location>
        <begin position="531"/>
        <end position="553"/>
    </location>
</feature>
<dbReference type="InParanoid" id="A0A668AWS2"/>
<reference evidence="4" key="3">
    <citation type="submission" date="2025-09" db="UniProtKB">
        <authorList>
            <consortium name="Ensembl"/>
        </authorList>
    </citation>
    <scope>IDENTIFICATION</scope>
</reference>
<proteinExistence type="predicted"/>
<evidence type="ECO:0000313" key="4">
    <source>
        <dbReference type="Ensembl" id="ENSMMDP00005051461.1"/>
    </source>
</evidence>
<dbReference type="PANTHER" id="PTHR46599:SF3">
    <property type="entry name" value="PIGGYBAC TRANSPOSABLE ELEMENT-DERIVED PROTEIN 4"/>
    <property type="match status" value="1"/>
</dbReference>
<dbReference type="Pfam" id="PF13842">
    <property type="entry name" value="zf-Tnp_2"/>
    <property type="match status" value="1"/>
</dbReference>
<feature type="compositionally biased region" description="Basic and acidic residues" evidence="1">
    <location>
        <begin position="31"/>
        <end position="47"/>
    </location>
</feature>
<feature type="region of interest" description="Disordered" evidence="1">
    <location>
        <begin position="14"/>
        <end position="75"/>
    </location>
</feature>
<keyword evidence="5" id="KW-1185">Reference proteome</keyword>